<gene>
    <name evidence="1" type="ORF">CFOL_v3_14858</name>
</gene>
<sequence>MRLQLLENELRSVTQRDMTINPSFAKIKSLCREISELDPASKTIDERMIRIIIHMLRPEYKSFITAVRVASPTICRRSRKFIGLPRNTSKINGWCFTQK</sequence>
<comment type="caution">
    <text evidence="1">The sequence shown here is derived from an EMBL/GenBank/DDBJ whole genome shotgun (WGS) entry which is preliminary data.</text>
</comment>
<dbReference type="AlphaFoldDB" id="A0A1Q3BTU1"/>
<organism evidence="1 2">
    <name type="scientific">Cephalotus follicularis</name>
    <name type="common">Albany pitcher plant</name>
    <dbReference type="NCBI Taxonomy" id="3775"/>
    <lineage>
        <taxon>Eukaryota</taxon>
        <taxon>Viridiplantae</taxon>
        <taxon>Streptophyta</taxon>
        <taxon>Embryophyta</taxon>
        <taxon>Tracheophyta</taxon>
        <taxon>Spermatophyta</taxon>
        <taxon>Magnoliopsida</taxon>
        <taxon>eudicotyledons</taxon>
        <taxon>Gunneridae</taxon>
        <taxon>Pentapetalae</taxon>
        <taxon>rosids</taxon>
        <taxon>fabids</taxon>
        <taxon>Oxalidales</taxon>
        <taxon>Cephalotaceae</taxon>
        <taxon>Cephalotus</taxon>
    </lineage>
</organism>
<dbReference type="OrthoDB" id="1626798at2759"/>
<accession>A0A1Q3BTU1</accession>
<name>A0A1Q3BTU1_CEPFO</name>
<proteinExistence type="predicted"/>
<keyword evidence="2" id="KW-1185">Reference proteome</keyword>
<protein>
    <recommendedName>
        <fullName evidence="3">UBN2 domain-containing protein</fullName>
    </recommendedName>
</protein>
<evidence type="ECO:0008006" key="3">
    <source>
        <dbReference type="Google" id="ProtNLM"/>
    </source>
</evidence>
<dbReference type="InParanoid" id="A0A1Q3BTU1"/>
<evidence type="ECO:0000313" key="1">
    <source>
        <dbReference type="EMBL" id="GAV71364.1"/>
    </source>
</evidence>
<evidence type="ECO:0000313" key="2">
    <source>
        <dbReference type="Proteomes" id="UP000187406"/>
    </source>
</evidence>
<dbReference type="EMBL" id="BDDD01000910">
    <property type="protein sequence ID" value="GAV71364.1"/>
    <property type="molecule type" value="Genomic_DNA"/>
</dbReference>
<reference evidence="2" key="1">
    <citation type="submission" date="2016-04" db="EMBL/GenBank/DDBJ databases">
        <title>Cephalotus genome sequencing.</title>
        <authorList>
            <person name="Fukushima K."/>
            <person name="Hasebe M."/>
            <person name="Fang X."/>
        </authorList>
    </citation>
    <scope>NUCLEOTIDE SEQUENCE [LARGE SCALE GENOMIC DNA]</scope>
    <source>
        <strain evidence="2">cv. St1</strain>
    </source>
</reference>
<dbReference type="Proteomes" id="UP000187406">
    <property type="component" value="Unassembled WGS sequence"/>
</dbReference>